<comment type="caution">
    <text evidence="7">The sequence shown here is derived from an EMBL/GenBank/DDBJ whole genome shotgun (WGS) entry which is preliminary data.</text>
</comment>
<dbReference type="SUPFAM" id="SSF54277">
    <property type="entry name" value="CAD &amp; PB1 domains"/>
    <property type="match status" value="1"/>
</dbReference>
<evidence type="ECO:0000256" key="3">
    <source>
        <dbReference type="PROSITE-ProRule" id="PRU00192"/>
    </source>
</evidence>
<dbReference type="VEuPathDB" id="FungiDB:AWRI3580_g1165"/>
<dbReference type="AlphaFoldDB" id="A0A1E5RVL1"/>
<dbReference type="PANTHER" id="PTHR15706:SF2">
    <property type="entry name" value="SH3 AND PX DOMAIN-CONTAINING PROTEIN 2A"/>
    <property type="match status" value="1"/>
</dbReference>
<evidence type="ECO:0000256" key="2">
    <source>
        <dbReference type="ARBA" id="ARBA00022737"/>
    </source>
</evidence>
<dbReference type="InterPro" id="IPR035549">
    <property type="entry name" value="Bem1/Scd2_SH3_2"/>
</dbReference>
<dbReference type="Pfam" id="PF00018">
    <property type="entry name" value="SH3_1"/>
    <property type="match status" value="1"/>
</dbReference>
<dbReference type="GO" id="GO:0000747">
    <property type="term" value="P:conjugation with cellular fusion"/>
    <property type="evidence" value="ECO:0007669"/>
    <property type="project" value="TreeGrafter"/>
</dbReference>
<dbReference type="InterPro" id="IPR001452">
    <property type="entry name" value="SH3_domain"/>
</dbReference>
<dbReference type="InterPro" id="IPR051228">
    <property type="entry name" value="NADPH_Oxidase/PX-Domain"/>
</dbReference>
<dbReference type="Gene3D" id="2.30.30.40">
    <property type="entry name" value="SH3 Domains"/>
    <property type="match status" value="1"/>
</dbReference>
<accession>A0A1E5RVL1</accession>
<dbReference type="PANTHER" id="PTHR15706">
    <property type="entry name" value="SH3 MULTIPLE DOMAIN"/>
    <property type="match status" value="1"/>
</dbReference>
<dbReference type="STRING" id="29833.A0A1E5RVL1"/>
<dbReference type="GO" id="GO:0005737">
    <property type="term" value="C:cytoplasm"/>
    <property type="evidence" value="ECO:0007669"/>
    <property type="project" value="TreeGrafter"/>
</dbReference>
<name>A0A1E5RVL1_HANUV</name>
<dbReference type="OrthoDB" id="548867at2759"/>
<keyword evidence="8" id="KW-1185">Reference proteome</keyword>
<keyword evidence="2" id="KW-0677">Repeat</keyword>
<sequence>MLKSFKSNKPKKITTIDISKPTSSIPETQLKNLNTISIQEAQTLQRQQSDTGESFVQKHYDALINNSNRNSSSDRVISHASNKKSFVDRVTSVQSSNSFNSSSSSNPNSNSHLYGVVLYDFEAERPDELSCKAGENIIIFAHHDQEWFIAKTIDRIGGPGFVPCGFVMVVDLKTGYSSSNPLSNDIESVNLPTVVEWKQNIEQQKNKNIDLKKQRNSSSQQVRSQSIVNSHSSLNNSFQQPPNTSQQHNSRSYSINSKHSSQKNLSSRHQSLNTDENFILEAKVTEYIWEDQKYKFILNCLTSFSKTTTLKRTYEDFYNLQINILENYPEESGKVILKDGNMSQRIVPYIPGPVPYVTEDITKKRLLDLNTYINELIHLPNKISRSDVVLNLFKPLNNGFDNEKELESSHLRSISQSQNQSAESMKFKQDVFQQQEISQPDAIKDNDFVQENIDSADEYKTDPIFTESNHGTLGVEEDGTLNMQDLNINDETFQQNGKHAKHSSNLSHHSKGLGFSTQPFINKRQSIDTEKTPKNPALTINTHQVMDQSQSNNTITDLLNTPMTATPSSAKSVKIKFYYDDDIFALLVNSNITIQEIEPKIIKKIAIDNFSLYVKGSAMKEKITTDQELQQAISTKQKISVVGE</sequence>
<keyword evidence="1 3" id="KW-0728">SH3 domain</keyword>
<evidence type="ECO:0000256" key="1">
    <source>
        <dbReference type="ARBA" id="ARBA00022443"/>
    </source>
</evidence>
<feature type="domain" description="PX" evidence="6">
    <location>
        <begin position="256"/>
        <end position="400"/>
    </location>
</feature>
<protein>
    <submittedName>
        <fullName evidence="7">Bud emergence protein 1</fullName>
    </submittedName>
</protein>
<proteinExistence type="predicted"/>
<evidence type="ECO:0000256" key="4">
    <source>
        <dbReference type="SAM" id="MobiDB-lite"/>
    </source>
</evidence>
<dbReference type="GO" id="GO:0030674">
    <property type="term" value="F:protein-macromolecule adaptor activity"/>
    <property type="evidence" value="ECO:0007669"/>
    <property type="project" value="TreeGrafter"/>
</dbReference>
<dbReference type="Gene3D" id="3.10.20.90">
    <property type="entry name" value="Phosphatidylinositol 3-kinase Catalytic Subunit, Chain A, domain 1"/>
    <property type="match status" value="1"/>
</dbReference>
<dbReference type="SMART" id="SM00312">
    <property type="entry name" value="PX"/>
    <property type="match status" value="1"/>
</dbReference>
<reference evidence="8" key="1">
    <citation type="journal article" date="2016" name="Genome Announc.">
        <title>Genome sequences of three species of Hanseniaspora isolated from spontaneous wine fermentations.</title>
        <authorList>
            <person name="Sternes P.R."/>
            <person name="Lee D."/>
            <person name="Kutyna D.R."/>
            <person name="Borneman A.R."/>
        </authorList>
    </citation>
    <scope>NUCLEOTIDE SEQUENCE [LARGE SCALE GENOMIC DNA]</scope>
    <source>
        <strain evidence="8">AWRI3580</strain>
    </source>
</reference>
<dbReference type="InterPro" id="IPR036871">
    <property type="entry name" value="PX_dom_sf"/>
</dbReference>
<dbReference type="CDD" id="cd06890">
    <property type="entry name" value="PX_Bem1p"/>
    <property type="match status" value="1"/>
</dbReference>
<dbReference type="Pfam" id="PF00787">
    <property type="entry name" value="PX"/>
    <property type="match status" value="1"/>
</dbReference>
<dbReference type="CDD" id="cd11879">
    <property type="entry name" value="SH3_Bem1p_2"/>
    <property type="match status" value="1"/>
</dbReference>
<dbReference type="PROSITE" id="PS50195">
    <property type="entry name" value="PX"/>
    <property type="match status" value="1"/>
</dbReference>
<feature type="domain" description="SH3" evidence="5">
    <location>
        <begin position="110"/>
        <end position="172"/>
    </location>
</feature>
<dbReference type="GO" id="GO:0043332">
    <property type="term" value="C:mating projection tip"/>
    <property type="evidence" value="ECO:0007669"/>
    <property type="project" value="TreeGrafter"/>
</dbReference>
<feature type="region of interest" description="Disordered" evidence="4">
    <location>
        <begin position="206"/>
        <end position="270"/>
    </location>
</feature>
<evidence type="ECO:0000313" key="7">
    <source>
        <dbReference type="EMBL" id="OEJ90743.1"/>
    </source>
</evidence>
<evidence type="ECO:0000259" key="6">
    <source>
        <dbReference type="PROSITE" id="PS50195"/>
    </source>
</evidence>
<dbReference type="InterPro" id="IPR035550">
    <property type="entry name" value="Bem1/Scd2_PX"/>
</dbReference>
<dbReference type="Proteomes" id="UP000095358">
    <property type="component" value="Unassembled WGS sequence"/>
</dbReference>
<dbReference type="InterPro" id="IPR036028">
    <property type="entry name" value="SH3-like_dom_sf"/>
</dbReference>
<dbReference type="SUPFAM" id="SSF50044">
    <property type="entry name" value="SH3-domain"/>
    <property type="match status" value="1"/>
</dbReference>
<evidence type="ECO:0000313" key="8">
    <source>
        <dbReference type="Proteomes" id="UP000095358"/>
    </source>
</evidence>
<dbReference type="Gene3D" id="3.30.1520.10">
    <property type="entry name" value="Phox-like domain"/>
    <property type="match status" value="1"/>
</dbReference>
<feature type="compositionally biased region" description="Low complexity" evidence="4">
    <location>
        <begin position="216"/>
        <end position="230"/>
    </location>
</feature>
<evidence type="ECO:0000259" key="5">
    <source>
        <dbReference type="PROSITE" id="PS50002"/>
    </source>
</evidence>
<feature type="compositionally biased region" description="Polar residues" evidence="4">
    <location>
        <begin position="231"/>
        <end position="270"/>
    </location>
</feature>
<gene>
    <name evidence="7" type="ORF">AWRI3580_g1165</name>
</gene>
<dbReference type="EMBL" id="LPNN01000003">
    <property type="protein sequence ID" value="OEJ90743.1"/>
    <property type="molecule type" value="Genomic_DNA"/>
</dbReference>
<dbReference type="PROSITE" id="PS50002">
    <property type="entry name" value="SH3"/>
    <property type="match status" value="1"/>
</dbReference>
<organism evidence="7 8">
    <name type="scientific">Hanseniaspora uvarum</name>
    <name type="common">Yeast</name>
    <name type="synonym">Kloeckera apiculata</name>
    <dbReference type="NCBI Taxonomy" id="29833"/>
    <lineage>
        <taxon>Eukaryota</taxon>
        <taxon>Fungi</taxon>
        <taxon>Dikarya</taxon>
        <taxon>Ascomycota</taxon>
        <taxon>Saccharomycotina</taxon>
        <taxon>Saccharomycetes</taxon>
        <taxon>Saccharomycodales</taxon>
        <taxon>Saccharomycodaceae</taxon>
        <taxon>Hanseniaspora</taxon>
    </lineage>
</organism>
<dbReference type="SUPFAM" id="SSF64268">
    <property type="entry name" value="PX domain"/>
    <property type="match status" value="1"/>
</dbReference>
<dbReference type="GO" id="GO:0035091">
    <property type="term" value="F:phosphatidylinositol binding"/>
    <property type="evidence" value="ECO:0007669"/>
    <property type="project" value="InterPro"/>
</dbReference>
<dbReference type="InterPro" id="IPR001683">
    <property type="entry name" value="PX_dom"/>
</dbReference>
<dbReference type="SMART" id="SM00326">
    <property type="entry name" value="SH3"/>
    <property type="match status" value="1"/>
</dbReference>